<proteinExistence type="predicted"/>
<reference evidence="2" key="1">
    <citation type="submission" date="2019-12" db="EMBL/GenBank/DDBJ databases">
        <title>Genome sequencing and annotation of Brassica cretica.</title>
        <authorList>
            <person name="Studholme D.J."/>
            <person name="Sarris P.F."/>
        </authorList>
    </citation>
    <scope>NUCLEOTIDE SEQUENCE</scope>
    <source>
        <strain evidence="2">PFS-102/07</strain>
        <tissue evidence="2">Leaf</tissue>
    </source>
</reference>
<keyword evidence="1" id="KW-0812">Transmembrane</keyword>
<protein>
    <submittedName>
        <fullName evidence="2">Uncharacterized protein</fullName>
    </submittedName>
</protein>
<sequence>MAIWMGKPELVSNPSDRHAPHDYTHVNIMSLLKENKLRLPGQFGSYKLLEWKAEQKRKQSWWEKHLLGVVGGVMISLLVTSVMVKLALVWRRRQEEEATYEPVSAAVKEQELQPLSSSETSNA</sequence>
<gene>
    <name evidence="2" type="ORF">F2Q70_00025693</name>
</gene>
<evidence type="ECO:0000313" key="2">
    <source>
        <dbReference type="EMBL" id="KAF2603062.1"/>
    </source>
</evidence>
<dbReference type="EMBL" id="QGKY02000094">
    <property type="protein sequence ID" value="KAF2603062.1"/>
    <property type="molecule type" value="Genomic_DNA"/>
</dbReference>
<comment type="caution">
    <text evidence="2">The sequence shown here is derived from an EMBL/GenBank/DDBJ whole genome shotgun (WGS) entry which is preliminary data.</text>
</comment>
<keyword evidence="1" id="KW-0472">Membrane</keyword>
<feature type="transmembrane region" description="Helical" evidence="1">
    <location>
        <begin position="66"/>
        <end position="88"/>
    </location>
</feature>
<name>A0A8S9L9W8_BRACR</name>
<keyword evidence="1" id="KW-1133">Transmembrane helix</keyword>
<organism evidence="2">
    <name type="scientific">Brassica cretica</name>
    <name type="common">Mustard</name>
    <dbReference type="NCBI Taxonomy" id="69181"/>
    <lineage>
        <taxon>Eukaryota</taxon>
        <taxon>Viridiplantae</taxon>
        <taxon>Streptophyta</taxon>
        <taxon>Embryophyta</taxon>
        <taxon>Tracheophyta</taxon>
        <taxon>Spermatophyta</taxon>
        <taxon>Magnoliopsida</taxon>
        <taxon>eudicotyledons</taxon>
        <taxon>Gunneridae</taxon>
        <taxon>Pentapetalae</taxon>
        <taxon>rosids</taxon>
        <taxon>malvids</taxon>
        <taxon>Brassicales</taxon>
        <taxon>Brassicaceae</taxon>
        <taxon>Brassiceae</taxon>
        <taxon>Brassica</taxon>
    </lineage>
</organism>
<accession>A0A8S9L9W8</accession>
<dbReference type="AlphaFoldDB" id="A0A8S9L9W8"/>
<evidence type="ECO:0000256" key="1">
    <source>
        <dbReference type="SAM" id="Phobius"/>
    </source>
</evidence>